<evidence type="ECO:0000313" key="1">
    <source>
        <dbReference type="EMBL" id="KKM16566.1"/>
    </source>
</evidence>
<gene>
    <name evidence="1" type="ORF">LCGC14_1684510</name>
</gene>
<organism evidence="1">
    <name type="scientific">marine sediment metagenome</name>
    <dbReference type="NCBI Taxonomy" id="412755"/>
    <lineage>
        <taxon>unclassified sequences</taxon>
        <taxon>metagenomes</taxon>
        <taxon>ecological metagenomes</taxon>
    </lineage>
</organism>
<accession>A0A0F9HMS2</accession>
<name>A0A0F9HMS2_9ZZZZ</name>
<comment type="caution">
    <text evidence="1">The sequence shown here is derived from an EMBL/GenBank/DDBJ whole genome shotgun (WGS) entry which is preliminary data.</text>
</comment>
<dbReference type="EMBL" id="LAZR01014645">
    <property type="protein sequence ID" value="KKM16566.1"/>
    <property type="molecule type" value="Genomic_DNA"/>
</dbReference>
<dbReference type="AlphaFoldDB" id="A0A0F9HMS2"/>
<protein>
    <submittedName>
        <fullName evidence="1">Uncharacterized protein</fullName>
    </submittedName>
</protein>
<sequence>MINKRSQLKIEVEVMPAFYLPDVTLVEFRNPETMRGGRVSFTRAGNKLFVEFIALDPNVEPVNAIADPVQAGHILDIVRYVIQWLEKIQSFSPTLVDNTKPLAFDGLPVLRKLEQQLLLEAGENEQI</sequence>
<reference evidence="1" key="1">
    <citation type="journal article" date="2015" name="Nature">
        <title>Complex archaea that bridge the gap between prokaryotes and eukaryotes.</title>
        <authorList>
            <person name="Spang A."/>
            <person name="Saw J.H."/>
            <person name="Jorgensen S.L."/>
            <person name="Zaremba-Niedzwiedzka K."/>
            <person name="Martijn J."/>
            <person name="Lind A.E."/>
            <person name="van Eijk R."/>
            <person name="Schleper C."/>
            <person name="Guy L."/>
            <person name="Ettema T.J."/>
        </authorList>
    </citation>
    <scope>NUCLEOTIDE SEQUENCE</scope>
</reference>
<proteinExistence type="predicted"/>